<keyword evidence="2 6" id="KW-0812">Transmembrane</keyword>
<feature type="coiled-coil region" evidence="5">
    <location>
        <begin position="68"/>
        <end position="95"/>
    </location>
</feature>
<dbReference type="InterPro" id="IPR010445">
    <property type="entry name" value="LapA_dom"/>
</dbReference>
<feature type="transmembrane region" description="Helical" evidence="6">
    <location>
        <begin position="45"/>
        <end position="66"/>
    </location>
</feature>
<keyword evidence="4 6" id="KW-0472">Membrane</keyword>
<dbReference type="EMBL" id="CP114976">
    <property type="protein sequence ID" value="WBE24410.1"/>
    <property type="molecule type" value="Genomic_DNA"/>
</dbReference>
<keyword evidence="9" id="KW-1185">Reference proteome</keyword>
<protein>
    <submittedName>
        <fullName evidence="8">LapA family protein</fullName>
    </submittedName>
</protein>
<dbReference type="GO" id="GO:0005886">
    <property type="term" value="C:plasma membrane"/>
    <property type="evidence" value="ECO:0007669"/>
    <property type="project" value="InterPro"/>
</dbReference>
<feature type="domain" description="Lipopolysaccharide assembly protein A" evidence="7">
    <location>
        <begin position="27"/>
        <end position="89"/>
    </location>
</feature>
<keyword evidence="3 6" id="KW-1133">Transmembrane helix</keyword>
<evidence type="ECO:0000256" key="3">
    <source>
        <dbReference type="ARBA" id="ARBA00022989"/>
    </source>
</evidence>
<evidence type="ECO:0000256" key="4">
    <source>
        <dbReference type="ARBA" id="ARBA00023136"/>
    </source>
</evidence>
<gene>
    <name evidence="8" type="ORF">O6P33_08470</name>
</gene>
<accession>A0AAE9VQD2</accession>
<dbReference type="AlphaFoldDB" id="A0AAE9VQD2"/>
<evidence type="ECO:0000256" key="5">
    <source>
        <dbReference type="SAM" id="Coils"/>
    </source>
</evidence>
<evidence type="ECO:0000256" key="1">
    <source>
        <dbReference type="ARBA" id="ARBA00022475"/>
    </source>
</evidence>
<evidence type="ECO:0000259" key="7">
    <source>
        <dbReference type="Pfam" id="PF06305"/>
    </source>
</evidence>
<sequence length="113" mass="12669">MRSFKRLLVLIIALALAAAVVFFVLENRTPTQLMFLDWQTPQLPLALFVMSAFVLGLLLGPLISWWPQQRLRMRCNKQAKQLKACEQEIKTLKNATAGTDLAVSPSEELAKAS</sequence>
<reference evidence="8 9" key="1">
    <citation type="submission" date="2022-12" db="EMBL/GenBank/DDBJ databases">
        <title>Coexistence and Characterization of a Novel Tigecycline Resistance gene tet(X) variant and blaNDM-1 in a Pseudomonas caeni Isolate of Chicken Origin.</title>
        <authorList>
            <person name="Lu X."/>
            <person name="Zhang L."/>
            <person name="Li R."/>
            <person name="Wang Z."/>
        </authorList>
    </citation>
    <scope>NUCLEOTIDE SEQUENCE [LARGE SCALE GENOMIC DNA]</scope>
    <source>
        <strain evidence="8 9">CE14</strain>
    </source>
</reference>
<feature type="transmembrane region" description="Helical" evidence="6">
    <location>
        <begin position="7"/>
        <end position="25"/>
    </location>
</feature>
<dbReference type="RefSeq" id="WP_269817353.1">
    <property type="nucleotide sequence ID" value="NZ_CP114976.1"/>
</dbReference>
<dbReference type="Proteomes" id="UP001212189">
    <property type="component" value="Chromosome"/>
</dbReference>
<organism evidence="8 9">
    <name type="scientific">Denitrificimonas caeni</name>
    <dbReference type="NCBI Taxonomy" id="521720"/>
    <lineage>
        <taxon>Bacteria</taxon>
        <taxon>Pseudomonadati</taxon>
        <taxon>Pseudomonadota</taxon>
        <taxon>Gammaproteobacteria</taxon>
        <taxon>Pseudomonadales</taxon>
        <taxon>Pseudomonadaceae</taxon>
        <taxon>Denitrificimonas</taxon>
    </lineage>
</organism>
<evidence type="ECO:0000256" key="2">
    <source>
        <dbReference type="ARBA" id="ARBA00022692"/>
    </source>
</evidence>
<proteinExistence type="predicted"/>
<dbReference type="Pfam" id="PF06305">
    <property type="entry name" value="LapA_dom"/>
    <property type="match status" value="1"/>
</dbReference>
<evidence type="ECO:0000313" key="9">
    <source>
        <dbReference type="Proteomes" id="UP001212189"/>
    </source>
</evidence>
<evidence type="ECO:0000313" key="8">
    <source>
        <dbReference type="EMBL" id="WBE24410.1"/>
    </source>
</evidence>
<evidence type="ECO:0000256" key="6">
    <source>
        <dbReference type="SAM" id="Phobius"/>
    </source>
</evidence>
<name>A0AAE9VQD2_9GAMM</name>
<keyword evidence="1" id="KW-1003">Cell membrane</keyword>
<keyword evidence="5" id="KW-0175">Coiled coil</keyword>
<dbReference type="KEGG" id="dce:O6P33_08470"/>